<dbReference type="EMBL" id="WJBE01000002">
    <property type="protein sequence ID" value="MBC3898509.1"/>
    <property type="molecule type" value="Genomic_DNA"/>
</dbReference>
<dbReference type="InterPro" id="IPR001387">
    <property type="entry name" value="Cro/C1-type_HTH"/>
</dbReference>
<dbReference type="Proteomes" id="UP000622405">
    <property type="component" value="Unassembled WGS sequence"/>
</dbReference>
<evidence type="ECO:0000313" key="1">
    <source>
        <dbReference type="EMBL" id="MBC3898509.1"/>
    </source>
</evidence>
<name>A0ABR6YTL1_9FIRM</name>
<accession>A0ABR6YTL1</accession>
<dbReference type="CDD" id="cd00093">
    <property type="entry name" value="HTH_XRE"/>
    <property type="match status" value="1"/>
</dbReference>
<comment type="caution">
    <text evidence="1">The sequence shown here is derived from an EMBL/GenBank/DDBJ whole genome shotgun (WGS) entry which is preliminary data.</text>
</comment>
<keyword evidence="2" id="KW-1185">Reference proteome</keyword>
<gene>
    <name evidence="1" type="ORF">GH811_02615</name>
</gene>
<evidence type="ECO:0000313" key="2">
    <source>
        <dbReference type="Proteomes" id="UP000622405"/>
    </source>
</evidence>
<evidence type="ECO:0008006" key="3">
    <source>
        <dbReference type="Google" id="ProtNLM"/>
    </source>
</evidence>
<dbReference type="InterPro" id="IPR010982">
    <property type="entry name" value="Lambda_DNA-bd_dom_sf"/>
</dbReference>
<proteinExistence type="predicted"/>
<reference evidence="1 2" key="1">
    <citation type="journal article" date="2020" name="mSystems">
        <title>Defining Genomic and Predicted Metabolic Features of the Acetobacterium Genus.</title>
        <authorList>
            <person name="Ross D.E."/>
            <person name="Marshall C.W."/>
            <person name="Gulliver D."/>
            <person name="May H.D."/>
            <person name="Norman R.S."/>
        </authorList>
    </citation>
    <scope>NUCLEOTIDE SEQUENCE [LARGE SCALE GENOMIC DNA]</scope>
    <source>
        <strain evidence="1 2">DSM 4132</strain>
    </source>
</reference>
<protein>
    <recommendedName>
        <fullName evidence="3">XRE family transcriptional regulator</fullName>
    </recommendedName>
</protein>
<organism evidence="1 2">
    <name type="scientific">Acetobacterium malicum</name>
    <dbReference type="NCBI Taxonomy" id="52692"/>
    <lineage>
        <taxon>Bacteria</taxon>
        <taxon>Bacillati</taxon>
        <taxon>Bacillota</taxon>
        <taxon>Clostridia</taxon>
        <taxon>Eubacteriales</taxon>
        <taxon>Eubacteriaceae</taxon>
        <taxon>Acetobacterium</taxon>
    </lineage>
</organism>
<dbReference type="RefSeq" id="WP_186893173.1">
    <property type="nucleotide sequence ID" value="NZ_WJBE01000002.1"/>
</dbReference>
<dbReference type="Gene3D" id="1.10.260.40">
    <property type="entry name" value="lambda repressor-like DNA-binding domains"/>
    <property type="match status" value="1"/>
</dbReference>
<sequence length="253" mass="28928">MNSIFDEKANFWNVRLKECLTANKYTQTSFADKLNEKHDTKFTQKTVSDWMSVGCMRGKREIGYPMFSNMILIADCLAVSIGYLTGETDMDTFTLEKASDYLHLSGDAIKAINKVTGKDRSSLDFGYQSQQYRYILNNFLTSKGFHNLVYSMRDLDDYCSSSSEVWEQLSEKLGDSLLKEAIDCYNGPTDFLNDPNAEELGAELYKAIGMLDTAIDRQHDLSYALKVARYELQETFKCLIDEIYPQKILSSLH</sequence>